<dbReference type="RefSeq" id="XP_034275986.1">
    <property type="nucleotide sequence ID" value="XM_034420095.2"/>
</dbReference>
<evidence type="ECO:0000313" key="5">
    <source>
        <dbReference type="Proteomes" id="UP001652622"/>
    </source>
</evidence>
<dbReference type="Gene3D" id="2.60.40.790">
    <property type="match status" value="1"/>
</dbReference>
<evidence type="ECO:0000256" key="2">
    <source>
        <dbReference type="RuleBase" id="RU003616"/>
    </source>
</evidence>
<evidence type="ECO:0000259" key="4">
    <source>
        <dbReference type="PROSITE" id="PS01031"/>
    </source>
</evidence>
<dbReference type="GO" id="GO:0051082">
    <property type="term" value="F:unfolded protein binding"/>
    <property type="evidence" value="ECO:0007669"/>
    <property type="project" value="TreeGrafter"/>
</dbReference>
<dbReference type="GO" id="GO:0042026">
    <property type="term" value="P:protein refolding"/>
    <property type="evidence" value="ECO:0007669"/>
    <property type="project" value="TreeGrafter"/>
</dbReference>
<feature type="compositionally biased region" description="Basic and acidic residues" evidence="3">
    <location>
        <begin position="199"/>
        <end position="208"/>
    </location>
</feature>
<dbReference type="GO" id="GO:0005634">
    <property type="term" value="C:nucleus"/>
    <property type="evidence" value="ECO:0007669"/>
    <property type="project" value="TreeGrafter"/>
</dbReference>
<accession>A0A6P9C8X6</accession>
<comment type="similarity">
    <text evidence="1 2">Belongs to the small heat shock protein (HSP20) family.</text>
</comment>
<sequence length="217" mass="23712">MASQGYGRRQLLHVVPEPQLWSFGRQPDGEARRWAVGGAPSLFSHLTGHLNETDRLRLVLLDPCPLLALEEPGLGSKGRTQPLFLRGQRWHQLALDVEGFSAEELTVRLEGRKLTVLGKQEKETAGQDGCVCRESRQVRKELLLPPDADLEALTCALDPDGHLRVQAPRLERTIPVTMERNPSEVGETDGGAEAAAGSEKPDGADEQRSAVPSQCSV</sequence>
<evidence type="ECO:0000313" key="6">
    <source>
        <dbReference type="RefSeq" id="XP_034275986.1"/>
    </source>
</evidence>
<dbReference type="Proteomes" id="UP001652622">
    <property type="component" value="Unplaced"/>
</dbReference>
<gene>
    <name evidence="6" type="primary">LOC117666977</name>
</gene>
<dbReference type="GO" id="GO:0009408">
    <property type="term" value="P:response to heat"/>
    <property type="evidence" value="ECO:0007669"/>
    <property type="project" value="TreeGrafter"/>
</dbReference>
<organism evidence="5 6">
    <name type="scientific">Pantherophis guttatus</name>
    <name type="common">Corn snake</name>
    <name type="synonym">Elaphe guttata</name>
    <dbReference type="NCBI Taxonomy" id="94885"/>
    <lineage>
        <taxon>Eukaryota</taxon>
        <taxon>Metazoa</taxon>
        <taxon>Chordata</taxon>
        <taxon>Craniata</taxon>
        <taxon>Vertebrata</taxon>
        <taxon>Euteleostomi</taxon>
        <taxon>Lepidosauria</taxon>
        <taxon>Squamata</taxon>
        <taxon>Bifurcata</taxon>
        <taxon>Unidentata</taxon>
        <taxon>Episquamata</taxon>
        <taxon>Toxicofera</taxon>
        <taxon>Serpentes</taxon>
        <taxon>Colubroidea</taxon>
        <taxon>Colubridae</taxon>
        <taxon>Colubrinae</taxon>
        <taxon>Pantherophis</taxon>
    </lineage>
</organism>
<dbReference type="OMA" id="SFGRQPD"/>
<feature type="domain" description="SHSP" evidence="4">
    <location>
        <begin position="73"/>
        <end position="186"/>
    </location>
</feature>
<evidence type="ECO:0000256" key="3">
    <source>
        <dbReference type="SAM" id="MobiDB-lite"/>
    </source>
</evidence>
<proteinExistence type="inferred from homology"/>
<protein>
    <submittedName>
        <fullName evidence="6">Heat shock protein 30C-like</fullName>
    </submittedName>
</protein>
<dbReference type="InParanoid" id="A0A6P9C8X6"/>
<dbReference type="InterPro" id="IPR002068">
    <property type="entry name" value="A-crystallin/Hsp20_dom"/>
</dbReference>
<dbReference type="PANTHER" id="PTHR45640">
    <property type="entry name" value="HEAT SHOCK PROTEIN HSP-12.2-RELATED"/>
    <property type="match status" value="1"/>
</dbReference>
<dbReference type="PROSITE" id="PS01031">
    <property type="entry name" value="SHSP"/>
    <property type="match status" value="1"/>
</dbReference>
<reference evidence="6" key="1">
    <citation type="submission" date="2025-08" db="UniProtKB">
        <authorList>
            <consortium name="RefSeq"/>
        </authorList>
    </citation>
    <scope>IDENTIFICATION</scope>
    <source>
        <tissue evidence="6">Blood</tissue>
    </source>
</reference>
<feature type="region of interest" description="Disordered" evidence="3">
    <location>
        <begin position="178"/>
        <end position="217"/>
    </location>
</feature>
<dbReference type="PANTHER" id="PTHR45640:SF26">
    <property type="entry name" value="RE23625P"/>
    <property type="match status" value="1"/>
</dbReference>
<keyword evidence="5" id="KW-1185">Reference proteome</keyword>
<dbReference type="GeneID" id="117666977"/>
<dbReference type="KEGG" id="pgut:117666977"/>
<evidence type="ECO:0000256" key="1">
    <source>
        <dbReference type="PROSITE-ProRule" id="PRU00285"/>
    </source>
</evidence>
<dbReference type="SUPFAM" id="SSF49764">
    <property type="entry name" value="HSP20-like chaperones"/>
    <property type="match status" value="1"/>
</dbReference>
<dbReference type="InterPro" id="IPR008978">
    <property type="entry name" value="HSP20-like_chaperone"/>
</dbReference>
<dbReference type="Pfam" id="PF00011">
    <property type="entry name" value="HSP20"/>
    <property type="match status" value="1"/>
</dbReference>
<dbReference type="GO" id="GO:0005737">
    <property type="term" value="C:cytoplasm"/>
    <property type="evidence" value="ECO:0007669"/>
    <property type="project" value="TreeGrafter"/>
</dbReference>
<dbReference type="AlphaFoldDB" id="A0A6P9C8X6"/>
<name>A0A6P9C8X6_PANGU</name>
<dbReference type="InterPro" id="IPR001436">
    <property type="entry name" value="Alpha-crystallin/sHSP_animal"/>
</dbReference>